<dbReference type="InterPro" id="IPR036691">
    <property type="entry name" value="Endo/exonu/phosph_ase_sf"/>
</dbReference>
<feature type="region of interest" description="Disordered" evidence="1">
    <location>
        <begin position="2132"/>
        <end position="2151"/>
    </location>
</feature>
<evidence type="ECO:0000313" key="3">
    <source>
        <dbReference type="EMBL" id="KAF7634741.1"/>
    </source>
</evidence>
<proteinExistence type="predicted"/>
<dbReference type="Pfam" id="PF00226">
    <property type="entry name" value="DnaJ"/>
    <property type="match status" value="1"/>
</dbReference>
<name>A0A8S9ZN64_9BILA</name>
<dbReference type="SMART" id="SM00271">
    <property type="entry name" value="DnaJ"/>
    <property type="match status" value="1"/>
</dbReference>
<dbReference type="PROSITE" id="PS50076">
    <property type="entry name" value="DNAJ_2"/>
    <property type="match status" value="1"/>
</dbReference>
<dbReference type="GO" id="GO:2000641">
    <property type="term" value="P:regulation of early endosome to late endosome transport"/>
    <property type="evidence" value="ECO:0007669"/>
    <property type="project" value="InterPro"/>
</dbReference>
<dbReference type="Gene3D" id="1.10.287.110">
    <property type="entry name" value="DnaJ domain"/>
    <property type="match status" value="1"/>
</dbReference>
<dbReference type="SUPFAM" id="SSF55277">
    <property type="entry name" value="GYF domain"/>
    <property type="match status" value="1"/>
</dbReference>
<dbReference type="Gene3D" id="1.25.10.10">
    <property type="entry name" value="Leucine-rich Repeat Variant"/>
    <property type="match status" value="2"/>
</dbReference>
<keyword evidence="4" id="KW-1185">Reference proteome</keyword>
<feature type="region of interest" description="Disordered" evidence="1">
    <location>
        <begin position="69"/>
        <end position="98"/>
    </location>
</feature>
<comment type="caution">
    <text evidence="3">The sequence shown here is derived from an EMBL/GenBank/DDBJ whole genome shotgun (WGS) entry which is preliminary data.</text>
</comment>
<accession>A0A8S9ZN64</accession>
<dbReference type="PANTHER" id="PTHR36983:SF2">
    <property type="entry name" value="DNAJ HOMOLOG SUBFAMILY C MEMBER 13"/>
    <property type="match status" value="1"/>
</dbReference>
<dbReference type="GO" id="GO:0003824">
    <property type="term" value="F:catalytic activity"/>
    <property type="evidence" value="ECO:0007669"/>
    <property type="project" value="InterPro"/>
</dbReference>
<dbReference type="Pfam" id="PF19432">
    <property type="entry name" value="RME-8_N"/>
    <property type="match status" value="1"/>
</dbReference>
<evidence type="ECO:0000256" key="1">
    <source>
        <dbReference type="SAM" id="MobiDB-lite"/>
    </source>
</evidence>
<dbReference type="InterPro" id="IPR035445">
    <property type="entry name" value="GYF-like_dom_sf"/>
</dbReference>
<feature type="domain" description="J" evidence="2">
    <location>
        <begin position="1297"/>
        <end position="1364"/>
    </location>
</feature>
<dbReference type="InterPro" id="IPR011989">
    <property type="entry name" value="ARM-like"/>
</dbReference>
<dbReference type="Gene3D" id="3.30.1490.40">
    <property type="match status" value="1"/>
</dbReference>
<gene>
    <name evidence="3" type="ORF">Mgra_00005889</name>
</gene>
<dbReference type="OrthoDB" id="69656at2759"/>
<dbReference type="InterPro" id="IPR036869">
    <property type="entry name" value="J_dom_sf"/>
</dbReference>
<dbReference type="GO" id="GO:0006898">
    <property type="term" value="P:receptor-mediated endocytosis"/>
    <property type="evidence" value="ECO:0007669"/>
    <property type="project" value="TreeGrafter"/>
</dbReference>
<reference evidence="3" key="1">
    <citation type="journal article" date="2020" name="Ecol. Evol.">
        <title>Genome structure and content of the rice root-knot nematode (Meloidogyne graminicola).</title>
        <authorList>
            <person name="Phan N.T."/>
            <person name="Danchin E.G.J."/>
            <person name="Klopp C."/>
            <person name="Perfus-Barbeoch L."/>
            <person name="Kozlowski D.K."/>
            <person name="Koutsovoulos G.D."/>
            <person name="Lopez-Roques C."/>
            <person name="Bouchez O."/>
            <person name="Zahm M."/>
            <person name="Besnard G."/>
            <person name="Bellafiore S."/>
        </authorList>
    </citation>
    <scope>NUCLEOTIDE SEQUENCE</scope>
    <source>
        <strain evidence="3">VN-18</strain>
    </source>
</reference>
<dbReference type="EMBL" id="JABEBT010000052">
    <property type="protein sequence ID" value="KAF7634741.1"/>
    <property type="molecule type" value="Genomic_DNA"/>
</dbReference>
<dbReference type="Pfam" id="PF14237">
    <property type="entry name" value="GYF_2"/>
    <property type="match status" value="1"/>
</dbReference>
<feature type="region of interest" description="Disordered" evidence="1">
    <location>
        <begin position="2226"/>
        <end position="2247"/>
    </location>
</feature>
<dbReference type="PANTHER" id="PTHR36983">
    <property type="entry name" value="DNAJ HOMOLOG SUBFAMILY C MEMBER 13"/>
    <property type="match status" value="1"/>
</dbReference>
<sequence length="3047" mass="349947">MNKSIVFNPNNHDLYCFLVTKISAWKGKYKRIFSVGNLAITTYNPQTLEITNQWLYEDFFSINVINERPRHSSADSSPNTRHEEQFSIQVRKKGGKSDSMRFSSEFAREIVTETLRFQNRFASDRAEQRPHLYFCDQTEQLLRMIREFALEYLAIDLQISRDPLNMDDFKLTRLGLCSKDEQLTSFVEFNVQKRHYNHPNTSPIRRLLCISESCIIERDPLSYAVICARNLNTLAYIIRELKDPQNFNLIYSNGDERLYSSNDRDSLLAALIDGARSCGNYQIYVISPHKHKSLRLVPFGFSLDEEAEQQLLKLILQVPPGLKRIDMIRRFNANVPYNGLIYSAPSEGFFSDSKGKTIISCLDAVILEQYNIAKIDPIEISVQIEAQLACLHRLFAAKSGFQAFTTVEGIRERLGTLVVSVLKRKEEHVDYACVEMLCTLLQPRHINYELRIEQLNKQALLSNRQFLEHLLELIVNNVTKKTGALVIASLLDFLAFSVCAPYSETTPGDIFDSILEMVAQRGRIFYKLFHHPSLTIVKGAGMVMRAIIEESSREISKQMQMLALTEGAFLKHLELALLTTSSSSETKDFRLLANKQLSGYLIALWIAENQSAKDLLSRCLPRALLDYLDSKEPPPPSIVEEKDLLTVRNNLEMAENCEQKDKPFSQLQDQLKSVQITLEARLDTLLQHWNLEQKLNFLQNNRLREEQQKITQRPVVLRKRRRQVKATANWKSFCYYFSQNHSRADLIWNEKTRDEFRQAITNEMRQLQHEMEFVQSETEIAWNHSEFSIIYNSLSDEVRIGEYYLRFLLSEENNVETATPIHRPQEFFNNIYHRFLLAQRNEMRCLCLRAMAIVYERHCISIGPFNDTNYIVQMLSKCINLAERDHLIYLINKLALDKQNVRDLIASDSLPLLIDIAVLAHLHTNRAKLHTQTNVIEAPKGTIDSEESAPKEWYYNDKQGQRCGPYSFNKMKQLFRDGVLFEKTEIWAEGLDKWYYLSSVAQFRWTICCSHYSLINSSIQEKKEKDVNILPIALYNPTDLCTLILDTLIQMCSFFPSRDETGAVIRPLPKIKKILSEPVLLYQLVQLLLTYDPAIVQRIGTLVHLIMEDNNAMSRLYLSGVFFFILMYNGSNILPIARFLKYAHLKQSFRSTIVASELASRSVLCPMLPEANIFYLEQYGAEKYAEVFLGESLNPECIWNSDMRKNMINKIALHVSYFSNRLSSNVKALYRYCPIPPIEYIQLKEELFCHFYYLRHLIDEQRFPRWPIREPVEFLRSCLVAWQNEITKKPAKMSNEQACEHLGLNINDKSSWTDPVIIRRAYFKLAQKFHPDKNPNGREQFEQINYAYEYLTSTLARASFSQEPDINRVIIIIKSQSITYKRNLKVLSPYKYAGYTQLIKTIDFESTDDALFSNEEHGKLLISAVELCYWTLKSSPLNAEQLRRDGGLEALYKTFCRCVPMITKGCNDNSMAVKVCLNVCNCFGAAANFEACREKIAEMKALFKGICQLLKFEHLTRLACATAECVCSLSVYDDLEEECEPISKPSIQYRNDFVLKLLNSNTLDPYLIWDNSTRAELLDFVELHRNSNDNLSELFGAEFKLSIYKNEFVVGELFICAYISQPEFKILQQNNEVDDLIDLTTEFVVEEELPVTEWGGTCGGNQNNLNISSDLSCSSSKEESNSKFSLEDRIRMVLEALRNLLMMNPGVEILLIGHFGTIFKFLRLYLFDSIQLKALQIISIAASNKECVSDVACSIKLSLLLVLLIKLPKACEVILRTLIALVANQQVVKDLIDYGGLVYILAIFAECSIIKENGKTSASRMLSAELFAKLQSDKLTGPKWTRLLSRFLPSIFADILRDNPGTAIQMFDGSTENPELIWNDTMRENLRQTLGKILVSLVPSQQNDPNVKWNMNSVFGEGRCAYESVISGEFIVGGVFLRLFIANPSWAVRHPRQFATELIERLLEIWHSKQSKSLEQQQIWKNQLDQVTKALILLAAHHPTTVDLIPAQGYLPQLCSAMQQVNNDEIANSAIQVLNQLSENSNCASVLCTIPSLIKGLLNCIRRQPEMARQWAHTLKQLSQHCTHEFAEQMLTTGMIELLLHSLASSMPVKEKMDADSSDDIILIDIISEEEENENKEEEINTPTTSSNEEQPFIDLKGNVWNYLGPGGFVERHYPLLGLQLCTETKRWAVLFCSQRYNLKCPYQMLLIKKKGLIYQRFEHSHEVTKTPEELLKGKTPSPRKDGEDGRMSHELELNGWKLITKGVHNEDDLKEHIRQNHVAKLRSPNDLISYFKCKYPGCSYRMRWFKRLGEIWGFRSHIRRHPTKRKKGRRLILKDSVVDKTLQKQRILEKSFAKLNAELFKKEANNKNNERKPKNIFMDILKIPPVIDLANMDETGNPGTSVKQSQSQIQQTEHHDDLILLSTTTGEQSKKAVNSPRKRSNLRLIGKKRRQLRSLKRKLDKMTEEAGFVVQSSPPLPVVNSISAPNLSITQGGVASSSTISDVDLREETGLNKSVRQSKQIAVQKLKEHFSIVEDINDEISIIKCSSDLDLRKESQQESKPSTSTNADISIIYTNDQLLTIRSQQQSRKKSFEKELINYNTFSNRIRFKHRSIQIDLSKNYKLVGLRYFQEILGKEVSVSDKFIQVPLTVVSFNVLCQHYVGAMPHLYKHLDAKGVIYASWSYRAKKLKEEFDRVDADVFCLQEVQDDHFVEFYRPYFKKRNFCGVFTRKTGGLSTPDGCAIFWRQSKLTLLHLTSVTNNLKSFNNPSIGQVALFGLNESINSNSAICISNTHIYYNMKKGIVKLAQIAYLLGHMKKVENEFLASMKSEQELNKKTNFAGHILCGDFNIEPFSPLHDFLLEQKINLRLNPSKLAFKNTSFDSVDICSIFGTPPPLLSLPLVEMYLSTNSEIVDPNDSSFGKHLFKPNGERLTHDFSFASVYEYLNVNNEPEISSYHCDVSSPDFIFYTVPKCNNVQTFKEDPNVEITEQQLAVEGLIQLRKRLSLPTKAELNKACGKLPNEHYGSDHLLLYAHFDIFCPLADFSFT</sequence>
<dbReference type="Pfam" id="PF03372">
    <property type="entry name" value="Exo_endo_phos"/>
    <property type="match status" value="1"/>
</dbReference>
<dbReference type="SUPFAM" id="SSF48371">
    <property type="entry name" value="ARM repeat"/>
    <property type="match status" value="1"/>
</dbReference>
<dbReference type="GO" id="GO:0010008">
    <property type="term" value="C:endosome membrane"/>
    <property type="evidence" value="ECO:0007669"/>
    <property type="project" value="TreeGrafter"/>
</dbReference>
<dbReference type="InterPro" id="IPR001623">
    <property type="entry name" value="DnaJ_domain"/>
</dbReference>
<dbReference type="Gene3D" id="3.60.10.10">
    <property type="entry name" value="Endonuclease/exonuclease/phosphatase"/>
    <property type="match status" value="1"/>
</dbReference>
<dbReference type="InterPro" id="IPR016024">
    <property type="entry name" value="ARM-type_fold"/>
</dbReference>
<dbReference type="SUPFAM" id="SSF56219">
    <property type="entry name" value="DNase I-like"/>
    <property type="match status" value="1"/>
</dbReference>
<dbReference type="GO" id="GO:0007032">
    <property type="term" value="P:endosome organization"/>
    <property type="evidence" value="ECO:0007669"/>
    <property type="project" value="InterPro"/>
</dbReference>
<organism evidence="3 4">
    <name type="scientific">Meloidogyne graminicola</name>
    <dbReference type="NCBI Taxonomy" id="189291"/>
    <lineage>
        <taxon>Eukaryota</taxon>
        <taxon>Metazoa</taxon>
        <taxon>Ecdysozoa</taxon>
        <taxon>Nematoda</taxon>
        <taxon>Chromadorea</taxon>
        <taxon>Rhabditida</taxon>
        <taxon>Tylenchina</taxon>
        <taxon>Tylenchomorpha</taxon>
        <taxon>Tylenchoidea</taxon>
        <taxon>Meloidogynidae</taxon>
        <taxon>Meloidogyninae</taxon>
        <taxon>Meloidogyne</taxon>
    </lineage>
</organism>
<dbReference type="InterPro" id="IPR045802">
    <property type="entry name" value="GRV2/DNAJC13_N"/>
</dbReference>
<evidence type="ECO:0000259" key="2">
    <source>
        <dbReference type="PROSITE" id="PS50076"/>
    </source>
</evidence>
<dbReference type="InterPro" id="IPR025640">
    <property type="entry name" value="GYF_2"/>
</dbReference>
<dbReference type="Proteomes" id="UP000605970">
    <property type="component" value="Unassembled WGS sequence"/>
</dbReference>
<dbReference type="InterPro" id="IPR044978">
    <property type="entry name" value="GRV2/DNAJC13"/>
</dbReference>
<dbReference type="InterPro" id="IPR005135">
    <property type="entry name" value="Endo/exonuclease/phosphatase"/>
</dbReference>
<protein>
    <submittedName>
        <fullName evidence="3">J domain-containing protein</fullName>
    </submittedName>
</protein>
<dbReference type="CDD" id="cd06257">
    <property type="entry name" value="DnaJ"/>
    <property type="match status" value="1"/>
</dbReference>
<dbReference type="SUPFAM" id="SSF46565">
    <property type="entry name" value="Chaperone J-domain"/>
    <property type="match status" value="1"/>
</dbReference>
<evidence type="ECO:0000313" key="4">
    <source>
        <dbReference type="Proteomes" id="UP000605970"/>
    </source>
</evidence>